<proteinExistence type="inferred from homology"/>
<dbReference type="PROSITE" id="PS51331">
    <property type="entry name" value="THYX"/>
    <property type="match status" value="1"/>
</dbReference>
<comment type="cofactor">
    <cofactor evidence="1">
        <name>FAD</name>
        <dbReference type="ChEBI" id="CHEBI:57692"/>
    </cofactor>
    <text evidence="1">Binds 4 FAD per tetramer. Each FAD binding site is formed by three monomers.</text>
</comment>
<comment type="similarity">
    <text evidence="1">Belongs to the thymidylate synthase ThyX family.</text>
</comment>
<dbReference type="GO" id="GO:0004799">
    <property type="term" value="F:thymidylate synthase activity"/>
    <property type="evidence" value="ECO:0007669"/>
    <property type="project" value="TreeGrafter"/>
</dbReference>
<dbReference type="SUPFAM" id="SSF69796">
    <property type="entry name" value="Thymidylate synthase-complementing protein Thy1"/>
    <property type="match status" value="1"/>
</dbReference>
<accession>A0A401H7H5</accession>
<feature type="binding site" evidence="1">
    <location>
        <begin position="86"/>
        <end position="89"/>
    </location>
    <ligand>
        <name>dUMP</name>
        <dbReference type="ChEBI" id="CHEBI:246422"/>
        <note>ligand shared between dimeric partners</note>
    </ligand>
</feature>
<dbReference type="GO" id="GO:0070402">
    <property type="term" value="F:NADPH binding"/>
    <property type="evidence" value="ECO:0007669"/>
    <property type="project" value="TreeGrafter"/>
</dbReference>
<dbReference type="InterPro" id="IPR036098">
    <property type="entry name" value="Thymidylate_synthase_ThyX_sf"/>
</dbReference>
<dbReference type="OrthoDB" id="18918at2157"/>
<evidence type="ECO:0000313" key="2">
    <source>
        <dbReference type="EMBL" id="GBF08427.1"/>
    </source>
</evidence>
<evidence type="ECO:0000313" key="3">
    <source>
        <dbReference type="Proteomes" id="UP000291213"/>
    </source>
</evidence>
<evidence type="ECO:0000256" key="1">
    <source>
        <dbReference type="HAMAP-Rule" id="MF_01408"/>
    </source>
</evidence>
<dbReference type="HAMAP" id="MF_01408">
    <property type="entry name" value="ThyX"/>
    <property type="match status" value="1"/>
</dbReference>
<dbReference type="GO" id="GO:0006231">
    <property type="term" value="P:dTMP biosynthetic process"/>
    <property type="evidence" value="ECO:0007669"/>
    <property type="project" value="UniProtKB-UniRule"/>
</dbReference>
<reference evidence="2 3" key="1">
    <citation type="submission" date="2017-02" db="EMBL/GenBank/DDBJ databases">
        <title>isolation and characterization of a novel temperate virus Aeropyrum globular virus 1 infecting hyperthermophilic archaeon Aeropyrum.</title>
        <authorList>
            <person name="Yumiya M."/>
            <person name="Yoshida T."/>
            <person name="Sako Y."/>
        </authorList>
    </citation>
    <scope>NUCLEOTIDE SEQUENCE [LARGE SCALE GENOMIC DNA]</scope>
    <source>
        <strain evidence="2 3">YK1-12-2013</strain>
    </source>
</reference>
<dbReference type="GO" id="GO:0032259">
    <property type="term" value="P:methylation"/>
    <property type="evidence" value="ECO:0007669"/>
    <property type="project" value="UniProtKB-KW"/>
</dbReference>
<keyword evidence="1" id="KW-0489">Methyltransferase</keyword>
<comment type="caution">
    <text evidence="1">Lacks conserved residue(s) required for the propagation of feature annotation.</text>
</comment>
<dbReference type="GO" id="GO:0050660">
    <property type="term" value="F:flavin adenine dinucleotide binding"/>
    <property type="evidence" value="ECO:0007669"/>
    <property type="project" value="InterPro"/>
</dbReference>
<feature type="binding site" evidence="1">
    <location>
        <position position="233"/>
    </location>
    <ligand>
        <name>dUMP</name>
        <dbReference type="ChEBI" id="CHEBI:246422"/>
        <note>ligand shared between dimeric partners</note>
    </ligand>
</feature>
<dbReference type="InterPro" id="IPR003669">
    <property type="entry name" value="Thymidylate_synthase_ThyX"/>
</dbReference>
<dbReference type="GO" id="GO:0050797">
    <property type="term" value="F:thymidylate synthase (FAD) activity"/>
    <property type="evidence" value="ECO:0007669"/>
    <property type="project" value="UniProtKB-UniRule"/>
</dbReference>
<comment type="subunit">
    <text evidence="1">Homotetramer.</text>
</comment>
<organism evidence="2 3">
    <name type="scientific">Aeropyrum pernix</name>
    <dbReference type="NCBI Taxonomy" id="56636"/>
    <lineage>
        <taxon>Archaea</taxon>
        <taxon>Thermoproteota</taxon>
        <taxon>Thermoprotei</taxon>
        <taxon>Desulfurococcales</taxon>
        <taxon>Desulfurococcaceae</taxon>
        <taxon>Aeropyrum</taxon>
    </lineage>
</organism>
<feature type="binding site" evidence="1">
    <location>
        <begin position="89"/>
        <end position="91"/>
    </location>
    <ligand>
        <name>FAD</name>
        <dbReference type="ChEBI" id="CHEBI:57692"/>
        <note>ligand shared between neighboring subunits</note>
    </ligand>
</feature>
<dbReference type="EMBL" id="BDMD01000006">
    <property type="protein sequence ID" value="GBF08427.1"/>
    <property type="molecule type" value="Genomic_DNA"/>
</dbReference>
<keyword evidence="1" id="KW-0521">NADP</keyword>
<dbReference type="PANTHER" id="PTHR34934:SF1">
    <property type="entry name" value="FLAVIN-DEPENDENT THYMIDYLATE SYNTHASE"/>
    <property type="match status" value="1"/>
</dbReference>
<keyword evidence="1" id="KW-0285">Flavoprotein</keyword>
<dbReference type="PANTHER" id="PTHR34934">
    <property type="entry name" value="FLAVIN-DEPENDENT THYMIDYLATE SYNTHASE"/>
    <property type="match status" value="1"/>
</dbReference>
<comment type="pathway">
    <text evidence="1">Pyrimidine metabolism; dTTP biosynthesis.</text>
</comment>
<dbReference type="EC" id="2.1.1.148" evidence="1"/>
<keyword evidence="1" id="KW-0808">Transferase</keyword>
<feature type="binding site" evidence="1">
    <location>
        <position position="65"/>
    </location>
    <ligand>
        <name>FAD</name>
        <dbReference type="ChEBI" id="CHEBI:57692"/>
        <note>ligand shared between neighboring subunits</note>
    </ligand>
</feature>
<keyword evidence="1" id="KW-0545">Nucleotide biosynthesis</keyword>
<dbReference type="UniPathway" id="UPA00575"/>
<gene>
    <name evidence="1" type="primary">thyX</name>
    <name evidence="2" type="ORF">apy_01520</name>
</gene>
<dbReference type="AlphaFoldDB" id="A0A401H7H5"/>
<dbReference type="Gene3D" id="3.30.1360.170">
    <property type="match status" value="1"/>
</dbReference>
<feature type="binding site" description="in other chain" evidence="1">
    <location>
        <position position="205"/>
    </location>
    <ligand>
        <name>dUMP</name>
        <dbReference type="ChEBI" id="CHEBI:246422"/>
        <note>ligand shared between dimeric partners</note>
    </ligand>
</feature>
<comment type="function">
    <text evidence="1">Catalyzes the reductive methylation of 2'-deoxyuridine-5'-monophosphate (dUMP) to 2'-deoxythymidine-5'-monophosphate (dTMP) while utilizing 5,10-methylenetetrahydrofolate (mTHF) as the methyl donor, and NADPH and FADH(2) as the reductant.</text>
</comment>
<comment type="catalytic activity">
    <reaction evidence="1">
        <text>dUMP + (6R)-5,10-methylene-5,6,7,8-tetrahydrofolate + NADPH + H(+) = dTMP + (6S)-5,6,7,8-tetrahydrofolate + NADP(+)</text>
        <dbReference type="Rhea" id="RHEA:29043"/>
        <dbReference type="ChEBI" id="CHEBI:15378"/>
        <dbReference type="ChEBI" id="CHEBI:15636"/>
        <dbReference type="ChEBI" id="CHEBI:57453"/>
        <dbReference type="ChEBI" id="CHEBI:57783"/>
        <dbReference type="ChEBI" id="CHEBI:58349"/>
        <dbReference type="ChEBI" id="CHEBI:63528"/>
        <dbReference type="ChEBI" id="CHEBI:246422"/>
        <dbReference type="EC" id="2.1.1.148"/>
    </reaction>
</comment>
<keyword evidence="1" id="KW-0274">FAD</keyword>
<dbReference type="GO" id="GO:0006235">
    <property type="term" value="P:dTTP biosynthetic process"/>
    <property type="evidence" value="ECO:0007669"/>
    <property type="project" value="UniProtKB-UniRule"/>
</dbReference>
<name>A0A401H7H5_AERPX</name>
<feature type="binding site" evidence="1">
    <location>
        <position position="97"/>
    </location>
    <ligand>
        <name>FAD</name>
        <dbReference type="ChEBI" id="CHEBI:57692"/>
        <note>ligand shared between neighboring subunits</note>
    </ligand>
</feature>
<feature type="binding site" evidence="1">
    <location>
        <begin position="221"/>
        <end position="223"/>
    </location>
    <ligand>
        <name>FAD</name>
        <dbReference type="ChEBI" id="CHEBI:57692"/>
        <note>ligand shared between neighboring subunits</note>
    </ligand>
</feature>
<comment type="caution">
    <text evidence="2">The sequence shown here is derived from an EMBL/GenBank/DDBJ whole genome shotgun (WGS) entry which is preliminary data.</text>
</comment>
<feature type="active site" description="Involved in ionization of N3 of dUMP, leading to its activation" evidence="1">
    <location>
        <position position="233"/>
    </location>
</feature>
<dbReference type="Proteomes" id="UP000291213">
    <property type="component" value="Unassembled WGS sequence"/>
</dbReference>
<sequence>MATSLEKAGLGISVRLLEYTGDGERIVAVASKVSLSRSPAERLLAIGEDEVETWILETFRRQHFSPWEHSVYTFMVEGLSRVASHQLVRHRVASYTQLSHRYSEGYLRDAALEACEYIGLDCPSKPAETEGGRKAAYRLYSQALERAARDFGARERLAIAAKAFVIPPTLLARGDGGNGVVEAYLRSAATYYSLLSRGARREDARYILPDALRTRIVVTMNARELIQVFFPLRMCTRAQWEIRHIAWLLWRELSRVHPRLFRWAGPSCVLRENTLRTTPASLYSYLKGVERFTQPRCPELVENKAIPGCLRQAASVAPSGDGEYE</sequence>
<protein>
    <recommendedName>
        <fullName evidence="1">Flavin-dependent thymidylate synthase</fullName>
        <shortName evidence="1">FDTS</shortName>
        <ecNumber evidence="1">2.1.1.148</ecNumber>
    </recommendedName>
    <alternativeName>
        <fullName evidence="1">FAD-dependent thymidylate synthase</fullName>
    </alternativeName>
    <alternativeName>
        <fullName evidence="1">Thymidylate synthase ThyX</fullName>
        <shortName evidence="1">TS</shortName>
        <shortName evidence="1">TSase</shortName>
    </alternativeName>
</protein>
<feature type="binding site" description="in other chain" evidence="1">
    <location>
        <begin position="97"/>
        <end position="101"/>
    </location>
    <ligand>
        <name>dUMP</name>
        <dbReference type="ChEBI" id="CHEBI:246422"/>
        <note>ligand shared between dimeric partners</note>
    </ligand>
</feature>
<dbReference type="Pfam" id="PF02511">
    <property type="entry name" value="Thy1"/>
    <property type="match status" value="1"/>
</dbReference>
<dbReference type="CDD" id="cd20175">
    <property type="entry name" value="ThyX"/>
    <property type="match status" value="1"/>
</dbReference>